<accession>K6DQP1</accession>
<keyword evidence="8" id="KW-0902">Two-component regulatory system</keyword>
<keyword evidence="6" id="KW-0418">Kinase</keyword>
<comment type="caution">
    <text evidence="11">The sequence shown here is derived from an EMBL/GenBank/DDBJ whole genome shotgun (WGS) entry which is preliminary data.</text>
</comment>
<dbReference type="Pfam" id="PF02518">
    <property type="entry name" value="HATPase_c"/>
    <property type="match status" value="1"/>
</dbReference>
<keyword evidence="9" id="KW-1133">Transmembrane helix</keyword>
<dbReference type="STRING" id="1131731.BAZO_01142"/>
<dbReference type="Gene3D" id="3.30.565.10">
    <property type="entry name" value="Histidine kinase-like ATPase, C-terminal domain"/>
    <property type="match status" value="1"/>
</dbReference>
<feature type="transmembrane region" description="Helical" evidence="9">
    <location>
        <begin position="37"/>
        <end position="58"/>
    </location>
</feature>
<feature type="domain" description="Histidine kinase" evidence="10">
    <location>
        <begin position="187"/>
        <end position="393"/>
    </location>
</feature>
<dbReference type="RefSeq" id="WP_003329343.1">
    <property type="nucleotide sequence ID" value="NZ_AJLR01000009.1"/>
</dbReference>
<dbReference type="SUPFAM" id="SSF55874">
    <property type="entry name" value="ATPase domain of HSP90 chaperone/DNA topoisomerase II/histidine kinase"/>
    <property type="match status" value="1"/>
</dbReference>
<dbReference type="PANTHER" id="PTHR43065:SF10">
    <property type="entry name" value="PEROXIDE STRESS-ACTIVATED HISTIDINE KINASE MAK3"/>
    <property type="match status" value="1"/>
</dbReference>
<feature type="transmembrane region" description="Helical" evidence="9">
    <location>
        <begin position="12"/>
        <end position="31"/>
    </location>
</feature>
<evidence type="ECO:0000256" key="2">
    <source>
        <dbReference type="ARBA" id="ARBA00012438"/>
    </source>
</evidence>
<dbReference type="SMART" id="SM00388">
    <property type="entry name" value="HisKA"/>
    <property type="match status" value="1"/>
</dbReference>
<dbReference type="InterPro" id="IPR036890">
    <property type="entry name" value="HATPase_C_sf"/>
</dbReference>
<dbReference type="Pfam" id="PF00512">
    <property type="entry name" value="HisKA"/>
    <property type="match status" value="1"/>
</dbReference>
<evidence type="ECO:0000259" key="10">
    <source>
        <dbReference type="PROSITE" id="PS50109"/>
    </source>
</evidence>
<dbReference type="PANTHER" id="PTHR43065">
    <property type="entry name" value="SENSOR HISTIDINE KINASE"/>
    <property type="match status" value="1"/>
</dbReference>
<dbReference type="GeneID" id="89471082"/>
<name>K6DQP1_SCHAZ</name>
<dbReference type="PROSITE" id="PS50109">
    <property type="entry name" value="HIS_KIN"/>
    <property type="match status" value="1"/>
</dbReference>
<dbReference type="SMART" id="SM00387">
    <property type="entry name" value="HATPase_c"/>
    <property type="match status" value="1"/>
</dbReference>
<dbReference type="Proteomes" id="UP000006315">
    <property type="component" value="Unassembled WGS sequence"/>
</dbReference>
<keyword evidence="3" id="KW-0597">Phosphoprotein</keyword>
<keyword evidence="4" id="KW-0808">Transferase</keyword>
<dbReference type="PRINTS" id="PR00344">
    <property type="entry name" value="BCTRLSENSOR"/>
</dbReference>
<evidence type="ECO:0000256" key="5">
    <source>
        <dbReference type="ARBA" id="ARBA00022741"/>
    </source>
</evidence>
<dbReference type="CDD" id="cd00082">
    <property type="entry name" value="HisKA"/>
    <property type="match status" value="1"/>
</dbReference>
<keyword evidence="9" id="KW-0812">Transmembrane</keyword>
<dbReference type="Gene3D" id="1.10.287.130">
    <property type="match status" value="1"/>
</dbReference>
<dbReference type="GO" id="GO:0005524">
    <property type="term" value="F:ATP binding"/>
    <property type="evidence" value="ECO:0007669"/>
    <property type="project" value="UniProtKB-KW"/>
</dbReference>
<organism evidence="11 12">
    <name type="scientific">Schinkia azotoformans LMG 9581</name>
    <dbReference type="NCBI Taxonomy" id="1131731"/>
    <lineage>
        <taxon>Bacteria</taxon>
        <taxon>Bacillati</taxon>
        <taxon>Bacillota</taxon>
        <taxon>Bacilli</taxon>
        <taxon>Bacillales</taxon>
        <taxon>Bacillaceae</taxon>
        <taxon>Calidifontibacillus/Schinkia group</taxon>
        <taxon>Schinkia</taxon>
    </lineage>
</organism>
<dbReference type="PATRIC" id="fig|1131731.3.peg.237"/>
<evidence type="ECO:0000256" key="9">
    <source>
        <dbReference type="SAM" id="Phobius"/>
    </source>
</evidence>
<dbReference type="InterPro" id="IPR004358">
    <property type="entry name" value="Sig_transdc_His_kin-like_C"/>
</dbReference>
<dbReference type="InterPro" id="IPR003661">
    <property type="entry name" value="HisK_dim/P_dom"/>
</dbReference>
<dbReference type="InterPro" id="IPR003594">
    <property type="entry name" value="HATPase_dom"/>
</dbReference>
<evidence type="ECO:0000256" key="1">
    <source>
        <dbReference type="ARBA" id="ARBA00000085"/>
    </source>
</evidence>
<evidence type="ECO:0000313" key="11">
    <source>
        <dbReference type="EMBL" id="EKN70508.1"/>
    </source>
</evidence>
<reference evidence="11 12" key="1">
    <citation type="journal article" date="2012" name="Front. Microbiol.">
        <title>Redundancy and modularity in membrane-associated dissimilatory nitrate reduction in Bacillus.</title>
        <authorList>
            <person name="Heylen K."/>
            <person name="Keltjens J."/>
        </authorList>
    </citation>
    <scope>NUCLEOTIDE SEQUENCE [LARGE SCALE GENOMIC DNA]</scope>
    <source>
        <strain evidence="11 12">LMG 9581</strain>
    </source>
</reference>
<keyword evidence="9" id="KW-0472">Membrane</keyword>
<evidence type="ECO:0000256" key="4">
    <source>
        <dbReference type="ARBA" id="ARBA00022679"/>
    </source>
</evidence>
<dbReference type="InterPro" id="IPR005467">
    <property type="entry name" value="His_kinase_dom"/>
</dbReference>
<dbReference type="SUPFAM" id="SSF47384">
    <property type="entry name" value="Homodimeric domain of signal transducing histidine kinase"/>
    <property type="match status" value="1"/>
</dbReference>
<evidence type="ECO:0000256" key="7">
    <source>
        <dbReference type="ARBA" id="ARBA00022840"/>
    </source>
</evidence>
<evidence type="ECO:0000256" key="3">
    <source>
        <dbReference type="ARBA" id="ARBA00022553"/>
    </source>
</evidence>
<dbReference type="EC" id="2.7.13.3" evidence="2"/>
<protein>
    <recommendedName>
        <fullName evidence="2">histidine kinase</fullName>
        <ecNumber evidence="2">2.7.13.3</ecNumber>
    </recommendedName>
</protein>
<keyword evidence="5" id="KW-0547">Nucleotide-binding</keyword>
<comment type="catalytic activity">
    <reaction evidence="1">
        <text>ATP + protein L-histidine = ADP + protein N-phospho-L-histidine.</text>
        <dbReference type="EC" id="2.7.13.3"/>
    </reaction>
</comment>
<dbReference type="AlphaFoldDB" id="K6DQP1"/>
<dbReference type="EMBL" id="AJLR01000009">
    <property type="protein sequence ID" value="EKN70508.1"/>
    <property type="molecule type" value="Genomic_DNA"/>
</dbReference>
<evidence type="ECO:0000256" key="8">
    <source>
        <dbReference type="ARBA" id="ARBA00023012"/>
    </source>
</evidence>
<dbReference type="GO" id="GO:0000155">
    <property type="term" value="F:phosphorelay sensor kinase activity"/>
    <property type="evidence" value="ECO:0007669"/>
    <property type="project" value="InterPro"/>
</dbReference>
<keyword evidence="12" id="KW-1185">Reference proteome</keyword>
<gene>
    <name evidence="11" type="ORF">BAZO_01142</name>
</gene>
<keyword evidence="7" id="KW-0067">ATP-binding</keyword>
<evidence type="ECO:0000313" key="12">
    <source>
        <dbReference type="Proteomes" id="UP000006315"/>
    </source>
</evidence>
<sequence length="393" mass="44949">MSKKLDIIHRRNILLLKIIAICFVIDLLINLVIDRSILLVIVPTTLMIILPISLLIYYKVWIKETAYIIVLTIYLPFIFLIEREPLIINYIFIWAALTVSSIYQRAMPVIVSSCIANFLTIYYYFKFKNVIFVSLEPTSVVYIIAFTVFLTIILIFSGRFTENELWSKEEALKRSEMLSTVGQLAAGVAHEIKNPVTVLSGFVQLMRQSDERESHQFYYEIMQSELKRILMITNEFLVLGKQHTYIFMKKKIQLIIKEVVLLLKAEAEKNGVNIILKIKDDIPAMICNPDQLKQVFMNVIKNGIEAMPNGGRLWIDIKVDGNKSVIIETIDEGCGMTKETLTKIGTPFFTTKEDGTGLGMMVCQKIIESHHGKITMESEVNVGTKIKIEVPIK</sequence>
<evidence type="ECO:0000256" key="6">
    <source>
        <dbReference type="ARBA" id="ARBA00022777"/>
    </source>
</evidence>
<feature type="transmembrane region" description="Helical" evidence="9">
    <location>
        <begin position="110"/>
        <end position="127"/>
    </location>
</feature>
<feature type="transmembrane region" description="Helical" evidence="9">
    <location>
        <begin position="139"/>
        <end position="158"/>
    </location>
</feature>
<proteinExistence type="predicted"/>
<feature type="transmembrane region" description="Helical" evidence="9">
    <location>
        <begin position="65"/>
        <end position="81"/>
    </location>
</feature>
<dbReference type="InterPro" id="IPR036097">
    <property type="entry name" value="HisK_dim/P_sf"/>
</dbReference>